<dbReference type="InterPro" id="IPR037185">
    <property type="entry name" value="EmrE-like"/>
</dbReference>
<feature type="transmembrane region" description="Helical" evidence="3">
    <location>
        <begin position="174"/>
        <end position="192"/>
    </location>
</feature>
<feature type="transmembrane region" description="Helical" evidence="3">
    <location>
        <begin position="143"/>
        <end position="162"/>
    </location>
</feature>
<comment type="similarity">
    <text evidence="1">Belongs to the EamA transporter family.</text>
</comment>
<feature type="transmembrane region" description="Helical" evidence="3">
    <location>
        <begin position="70"/>
        <end position="88"/>
    </location>
</feature>
<dbReference type="EMBL" id="FNSO01000004">
    <property type="protein sequence ID" value="SEC31853.1"/>
    <property type="molecule type" value="Genomic_DNA"/>
</dbReference>
<accession>A0A1H4RIY3</accession>
<dbReference type="Pfam" id="PF00892">
    <property type="entry name" value="EamA"/>
    <property type="match status" value="2"/>
</dbReference>
<keyword evidence="3" id="KW-0812">Transmembrane</keyword>
<organism evidence="5 6">
    <name type="scientific">Amycolatopsis tolypomycina</name>
    <dbReference type="NCBI Taxonomy" id="208445"/>
    <lineage>
        <taxon>Bacteria</taxon>
        <taxon>Bacillati</taxon>
        <taxon>Actinomycetota</taxon>
        <taxon>Actinomycetes</taxon>
        <taxon>Pseudonocardiales</taxon>
        <taxon>Pseudonocardiaceae</taxon>
        <taxon>Amycolatopsis</taxon>
    </lineage>
</organism>
<dbReference type="GO" id="GO:0016020">
    <property type="term" value="C:membrane"/>
    <property type="evidence" value="ECO:0007669"/>
    <property type="project" value="InterPro"/>
</dbReference>
<dbReference type="InterPro" id="IPR000620">
    <property type="entry name" value="EamA_dom"/>
</dbReference>
<evidence type="ECO:0000313" key="5">
    <source>
        <dbReference type="EMBL" id="SEC31853.1"/>
    </source>
</evidence>
<dbReference type="STRING" id="208445.SAMN04489727_3331"/>
<keyword evidence="6" id="KW-1185">Reference proteome</keyword>
<evidence type="ECO:0000256" key="3">
    <source>
        <dbReference type="SAM" id="Phobius"/>
    </source>
</evidence>
<feature type="transmembrane region" description="Helical" evidence="3">
    <location>
        <begin position="121"/>
        <end position="137"/>
    </location>
</feature>
<reference evidence="6" key="1">
    <citation type="submission" date="2016-10" db="EMBL/GenBank/DDBJ databases">
        <authorList>
            <person name="Varghese N."/>
            <person name="Submissions S."/>
        </authorList>
    </citation>
    <scope>NUCLEOTIDE SEQUENCE [LARGE SCALE GENOMIC DNA]</scope>
    <source>
        <strain evidence="6">DSM 44544</strain>
    </source>
</reference>
<feature type="transmembrane region" description="Helical" evidence="3">
    <location>
        <begin position="204"/>
        <end position="222"/>
    </location>
</feature>
<feature type="transmembrane region" description="Helical" evidence="3">
    <location>
        <begin position="94"/>
        <end position="114"/>
    </location>
</feature>
<feature type="transmembrane region" description="Helical" evidence="3">
    <location>
        <begin position="40"/>
        <end position="58"/>
    </location>
</feature>
<feature type="transmembrane region" description="Helical" evidence="3">
    <location>
        <begin position="234"/>
        <end position="253"/>
    </location>
</feature>
<gene>
    <name evidence="5" type="ORF">SAMN04489727_3331</name>
</gene>
<feature type="region of interest" description="Disordered" evidence="2">
    <location>
        <begin position="278"/>
        <end position="301"/>
    </location>
</feature>
<dbReference type="AlphaFoldDB" id="A0A1H4RIY3"/>
<protein>
    <submittedName>
        <fullName evidence="5">Inner membrane transporter RhtA</fullName>
    </submittedName>
</protein>
<evidence type="ECO:0000259" key="4">
    <source>
        <dbReference type="Pfam" id="PF00892"/>
    </source>
</evidence>
<keyword evidence="3" id="KW-0472">Membrane</keyword>
<dbReference type="OrthoDB" id="9815120at2"/>
<name>A0A1H4RIY3_9PSEU</name>
<sequence length="301" mass="30525">MTSPRRLSRVPAPLLFVLSGISMYAGAAVAVDLFGHATPAGVAWLRCLGAAVVLLAWRRPGPDAWRGRRLLLAIVFGVVTAGMNVLFYEAIARLPLGTAVAMEFAGPVVVAALGSRTVRDVLALVLVAAGVVAIADVRIAGSFWGVAFALGAALAWAGYILLGKRVATDGDGIDSLAIGFFAGTVVLSPLALGTGPVWASPRLLLLGVGVGVLSTVVPYALDQVVLRRVGQARFATLLALLPVTAGVMGFVLLGQVPSVAEAVGTLAVVAGVALRSREGSVGPDGSVGPEGAEVRGPELPG</sequence>
<proteinExistence type="inferred from homology"/>
<feature type="domain" description="EamA" evidence="4">
    <location>
        <begin position="14"/>
        <end position="133"/>
    </location>
</feature>
<dbReference type="PANTHER" id="PTHR22911">
    <property type="entry name" value="ACYL-MALONYL CONDENSING ENZYME-RELATED"/>
    <property type="match status" value="1"/>
</dbReference>
<feature type="compositionally biased region" description="Basic and acidic residues" evidence="2">
    <location>
        <begin position="292"/>
        <end position="301"/>
    </location>
</feature>
<dbReference type="Proteomes" id="UP000199622">
    <property type="component" value="Unassembled WGS sequence"/>
</dbReference>
<evidence type="ECO:0000256" key="1">
    <source>
        <dbReference type="ARBA" id="ARBA00007362"/>
    </source>
</evidence>
<feature type="domain" description="EamA" evidence="4">
    <location>
        <begin position="144"/>
        <end position="274"/>
    </location>
</feature>
<evidence type="ECO:0000313" key="6">
    <source>
        <dbReference type="Proteomes" id="UP000199622"/>
    </source>
</evidence>
<dbReference type="SUPFAM" id="SSF103481">
    <property type="entry name" value="Multidrug resistance efflux transporter EmrE"/>
    <property type="match status" value="2"/>
</dbReference>
<keyword evidence="3" id="KW-1133">Transmembrane helix</keyword>
<evidence type="ECO:0000256" key="2">
    <source>
        <dbReference type="SAM" id="MobiDB-lite"/>
    </source>
</evidence>